<keyword evidence="5" id="KW-1185">Reference proteome</keyword>
<evidence type="ECO:0000256" key="1">
    <source>
        <dbReference type="ARBA" id="ARBA00022723"/>
    </source>
</evidence>
<evidence type="ECO:0000313" key="4">
    <source>
        <dbReference type="EMBL" id="MFC1410232.1"/>
    </source>
</evidence>
<dbReference type="InterPro" id="IPR018163">
    <property type="entry name" value="Thr/Ala-tRNA-synth_IIc_edit"/>
</dbReference>
<comment type="caution">
    <text evidence="4">The sequence shown here is derived from an EMBL/GenBank/DDBJ whole genome shotgun (WGS) entry which is preliminary data.</text>
</comment>
<dbReference type="SUPFAM" id="SSF55186">
    <property type="entry name" value="ThrRS/AlaRS common domain"/>
    <property type="match status" value="1"/>
</dbReference>
<dbReference type="EMBL" id="JBHEZX010000005">
    <property type="protein sequence ID" value="MFC1410232.1"/>
    <property type="molecule type" value="Genomic_DNA"/>
</dbReference>
<evidence type="ECO:0000313" key="5">
    <source>
        <dbReference type="Proteomes" id="UP001592582"/>
    </source>
</evidence>
<name>A0ABV6V931_9ACTN</name>
<keyword evidence="2" id="KW-0862">Zinc</keyword>
<evidence type="ECO:0000256" key="3">
    <source>
        <dbReference type="SAM" id="MobiDB-lite"/>
    </source>
</evidence>
<keyword evidence="4" id="KW-0378">Hydrolase</keyword>
<feature type="region of interest" description="Disordered" evidence="3">
    <location>
        <begin position="108"/>
        <end position="136"/>
    </location>
</feature>
<reference evidence="4 5" key="1">
    <citation type="submission" date="2024-09" db="EMBL/GenBank/DDBJ databases">
        <authorList>
            <person name="Lee S.D."/>
        </authorList>
    </citation>
    <scope>NUCLEOTIDE SEQUENCE [LARGE SCALE GENOMIC DNA]</scope>
    <source>
        <strain evidence="4 5">N1-1</strain>
    </source>
</reference>
<protein>
    <submittedName>
        <fullName evidence="4">Metal-dependent hydrolase</fullName>
    </submittedName>
</protein>
<dbReference type="RefSeq" id="WP_380507512.1">
    <property type="nucleotide sequence ID" value="NZ_JBHEZX010000005.1"/>
</dbReference>
<evidence type="ECO:0000256" key="2">
    <source>
        <dbReference type="ARBA" id="ARBA00022833"/>
    </source>
</evidence>
<dbReference type="GO" id="GO:0016787">
    <property type="term" value="F:hydrolase activity"/>
    <property type="evidence" value="ECO:0007669"/>
    <property type="project" value="UniProtKB-KW"/>
</dbReference>
<proteinExistence type="predicted"/>
<organism evidence="4 5">
    <name type="scientific">Streptacidiphilus alkalitolerans</name>
    <dbReference type="NCBI Taxonomy" id="3342712"/>
    <lineage>
        <taxon>Bacteria</taxon>
        <taxon>Bacillati</taxon>
        <taxon>Actinomycetota</taxon>
        <taxon>Actinomycetes</taxon>
        <taxon>Kitasatosporales</taxon>
        <taxon>Streptomycetaceae</taxon>
        <taxon>Streptacidiphilus</taxon>
    </lineage>
</organism>
<gene>
    <name evidence="4" type="ORF">ACEZDG_13245</name>
</gene>
<accession>A0ABV6V931</accession>
<dbReference type="PANTHER" id="PTHR43462">
    <property type="entry name" value="ALANYL-TRNA EDITING PROTEIN"/>
    <property type="match status" value="1"/>
</dbReference>
<dbReference type="PANTHER" id="PTHR43462:SF1">
    <property type="entry name" value="ALANYL-TRNA EDITING PROTEIN AARSD1"/>
    <property type="match status" value="1"/>
</dbReference>
<dbReference type="Gene3D" id="3.30.980.10">
    <property type="entry name" value="Threonyl-trna Synthetase, Chain A, domain 2"/>
    <property type="match status" value="1"/>
</dbReference>
<sequence length="344" mass="35430">MPVPPPLSAPLPLPVPLPADFPGVSTRVSFPGGSVEGRSTVLAAVPIPGGGTEGAGGWAVVTAETPFHPLDHSWPDQPADTGTLGGVPVRDCVTGAVALAGGVADAAGAAAGPTDGSAALPTDGPTDGLPPTDTPPLLLLGADIPVRRGEEGWAWLVVHVTDQPVAVGTEVELRVDADRRTALSAAHTGCHLLALALNEALAPRWRKDPGRTDALGHPDFDSLAMDSSRMDVHASTDVYRIGKSLRKKGFTSDDLAADLPALTAAVNERLAAWVAADAPVRVEAPGPELTARRRWACDLPEGQASIACGGTHLHHLGQLAELRTELRLSDDGTELTATTTPKPR</sequence>
<keyword evidence="1" id="KW-0479">Metal-binding</keyword>
<dbReference type="Proteomes" id="UP001592582">
    <property type="component" value="Unassembled WGS sequence"/>
</dbReference>
<dbReference type="InterPro" id="IPR051335">
    <property type="entry name" value="Alanyl-tRNA_Editing_Enzymes"/>
</dbReference>